<proteinExistence type="predicted"/>
<gene>
    <name evidence="1" type="ORF">BJBARM5_0674</name>
</gene>
<accession>D6GW03</accession>
<protein>
    <recommendedName>
        <fullName evidence="3">HhH-GPD domain-containing protein</fullName>
    </recommendedName>
</protein>
<reference evidence="1 2" key="1">
    <citation type="journal article" date="2010" name="Proc. Natl. Acad. Sci. U.S.A.">
        <title>Enigmatic, ultrasmall, uncultivated Archaea.</title>
        <authorList>
            <person name="Baker B.J."/>
            <person name="Comolli L.R."/>
            <person name="Dick G.J."/>
            <person name="Hauser L.J."/>
            <person name="Hyatt D."/>
            <person name="Dill B.D."/>
            <person name="Land M.L."/>
            <person name="Verberkmoes N.C."/>
            <person name="Hettich R.L."/>
            <person name="Banfield J.F."/>
        </authorList>
    </citation>
    <scope>NUCLEOTIDE SEQUENCE [LARGE SCALE GENOMIC DNA]</scope>
</reference>
<evidence type="ECO:0008006" key="3">
    <source>
        <dbReference type="Google" id="ProtNLM"/>
    </source>
</evidence>
<organism evidence="1 2">
    <name type="scientific">Candidatus Parvarchaeum acidophilus ARMAN-5</name>
    <dbReference type="NCBI Taxonomy" id="662762"/>
    <lineage>
        <taxon>Archaea</taxon>
        <taxon>Candidatus Parvarchaeota</taxon>
        <taxon>Candidatus Parvarchaeum</taxon>
    </lineage>
</organism>
<evidence type="ECO:0000313" key="2">
    <source>
        <dbReference type="Proteomes" id="UP000009376"/>
    </source>
</evidence>
<dbReference type="EMBL" id="GG745559">
    <property type="protein sequence ID" value="EFD92622.1"/>
    <property type="molecule type" value="Genomic_DNA"/>
</dbReference>
<sequence>MKYNALKLFGKDILEQANGFSRLCTEGKRWHGSTLLITLDACLDSTGLNYFSVVVPKVIEFDRKYVNTGLIKRCSDFHLIENKKLLEMFKNERVWNAMSQICNFLSSEKNNQEFKRLREWAVKADPHNLKKDSIGRIKGVGISTFQYLRIQCGIDTIMPDKVIAKWISSNFVVVKTPYECIEKGMKISHLLGITGIELCWAIWIKESGELDKIAIE</sequence>
<dbReference type="Proteomes" id="UP000009376">
    <property type="component" value="Unassembled WGS sequence"/>
</dbReference>
<name>D6GW03_PARA5</name>
<dbReference type="AlphaFoldDB" id="D6GW03"/>
<evidence type="ECO:0000313" key="1">
    <source>
        <dbReference type="EMBL" id="EFD92622.1"/>
    </source>
</evidence>